<name>A0A7K4YN78_BUCAB</name>
<evidence type="ECO:0000256" key="2">
    <source>
        <dbReference type="ARBA" id="ARBA00022723"/>
    </source>
</evidence>
<feature type="non-terminal residue" evidence="13">
    <location>
        <position position="1"/>
    </location>
</feature>
<feature type="region of interest" description="Disordered" evidence="11">
    <location>
        <begin position="1"/>
        <end position="34"/>
    </location>
</feature>
<keyword evidence="6" id="KW-0805">Transcription regulation</keyword>
<evidence type="ECO:0000256" key="8">
    <source>
        <dbReference type="ARBA" id="ARBA00023163"/>
    </source>
</evidence>
<dbReference type="PANTHER" id="PTHR23226">
    <property type="entry name" value="ZINC FINGER AND SCAN DOMAIN-CONTAINING"/>
    <property type="match status" value="1"/>
</dbReference>
<dbReference type="PROSITE" id="PS50157">
    <property type="entry name" value="ZINC_FINGER_C2H2_2"/>
    <property type="match status" value="2"/>
</dbReference>
<evidence type="ECO:0000313" key="14">
    <source>
        <dbReference type="Proteomes" id="UP000551127"/>
    </source>
</evidence>
<dbReference type="Gene3D" id="3.30.160.60">
    <property type="entry name" value="Classic Zinc Finger"/>
    <property type="match status" value="2"/>
</dbReference>
<proteinExistence type="predicted"/>
<dbReference type="PANTHER" id="PTHR23226:SF416">
    <property type="entry name" value="FI01424P"/>
    <property type="match status" value="1"/>
</dbReference>
<evidence type="ECO:0000259" key="12">
    <source>
        <dbReference type="PROSITE" id="PS50157"/>
    </source>
</evidence>
<evidence type="ECO:0000256" key="11">
    <source>
        <dbReference type="SAM" id="MobiDB-lite"/>
    </source>
</evidence>
<evidence type="ECO:0000256" key="6">
    <source>
        <dbReference type="ARBA" id="ARBA00023015"/>
    </source>
</evidence>
<evidence type="ECO:0000256" key="7">
    <source>
        <dbReference type="ARBA" id="ARBA00023125"/>
    </source>
</evidence>
<feature type="compositionally biased region" description="Basic and acidic residues" evidence="11">
    <location>
        <begin position="1"/>
        <end position="15"/>
    </location>
</feature>
<dbReference type="FunFam" id="3.30.160.60:FF:000322">
    <property type="entry name" value="GDNF-inducible zinc finger protein 1"/>
    <property type="match status" value="1"/>
</dbReference>
<protein>
    <submittedName>
        <fullName evidence="13">ZN205 protein</fullName>
    </submittedName>
</protein>
<keyword evidence="2" id="KW-0479">Metal-binding</keyword>
<comment type="caution">
    <text evidence="13">The sequence shown here is derived from an EMBL/GenBank/DDBJ whole genome shotgun (WGS) entry which is preliminary data.</text>
</comment>
<dbReference type="SUPFAM" id="SSF57667">
    <property type="entry name" value="beta-beta-alpha zinc fingers"/>
    <property type="match status" value="1"/>
</dbReference>
<feature type="domain" description="C2H2-type" evidence="12">
    <location>
        <begin position="60"/>
        <end position="84"/>
    </location>
</feature>
<dbReference type="SMART" id="SM00355">
    <property type="entry name" value="ZnF_C2H2"/>
    <property type="match status" value="2"/>
</dbReference>
<dbReference type="GO" id="GO:0005634">
    <property type="term" value="C:nucleus"/>
    <property type="evidence" value="ECO:0007669"/>
    <property type="project" value="UniProtKB-SubCell"/>
</dbReference>
<sequence length="84" mass="9613">KEPLENKSEELKHIPEEEEATIAPSVPREQPNRCPECRQSFPSSSELVKHRCSHPSARPFVCSDCGKRFGRSTMFLQHRLIHTG</sequence>
<dbReference type="PROSITE" id="PS00028">
    <property type="entry name" value="ZINC_FINGER_C2H2_1"/>
    <property type="match status" value="2"/>
</dbReference>
<dbReference type="Proteomes" id="UP000551127">
    <property type="component" value="Unassembled WGS sequence"/>
</dbReference>
<evidence type="ECO:0000256" key="3">
    <source>
        <dbReference type="ARBA" id="ARBA00022737"/>
    </source>
</evidence>
<dbReference type="GO" id="GO:0008270">
    <property type="term" value="F:zinc ion binding"/>
    <property type="evidence" value="ECO:0007669"/>
    <property type="project" value="UniProtKB-KW"/>
</dbReference>
<keyword evidence="3" id="KW-0677">Repeat</keyword>
<keyword evidence="14" id="KW-1185">Reference proteome</keyword>
<evidence type="ECO:0000313" key="13">
    <source>
        <dbReference type="EMBL" id="NWR60384.1"/>
    </source>
</evidence>
<dbReference type="InterPro" id="IPR013087">
    <property type="entry name" value="Znf_C2H2_type"/>
</dbReference>
<gene>
    <name evidence="13" type="primary">Znf205</name>
    <name evidence="13" type="ORF">BUCABY_R15548</name>
</gene>
<keyword evidence="5" id="KW-0862">Zinc</keyword>
<dbReference type="GO" id="GO:0000978">
    <property type="term" value="F:RNA polymerase II cis-regulatory region sequence-specific DNA binding"/>
    <property type="evidence" value="ECO:0007669"/>
    <property type="project" value="TreeGrafter"/>
</dbReference>
<evidence type="ECO:0000256" key="9">
    <source>
        <dbReference type="ARBA" id="ARBA00023242"/>
    </source>
</evidence>
<evidence type="ECO:0000256" key="10">
    <source>
        <dbReference type="PROSITE-ProRule" id="PRU00042"/>
    </source>
</evidence>
<organism evidence="13 14">
    <name type="scientific">Bucorvus abyssinicus</name>
    <name type="common">Northern ground-hornbill</name>
    <name type="synonym">Abyssinian ground-hornbill</name>
    <dbReference type="NCBI Taxonomy" id="153643"/>
    <lineage>
        <taxon>Eukaryota</taxon>
        <taxon>Metazoa</taxon>
        <taxon>Chordata</taxon>
        <taxon>Craniata</taxon>
        <taxon>Vertebrata</taxon>
        <taxon>Euteleostomi</taxon>
        <taxon>Archelosauria</taxon>
        <taxon>Archosauria</taxon>
        <taxon>Dinosauria</taxon>
        <taxon>Saurischia</taxon>
        <taxon>Theropoda</taxon>
        <taxon>Coelurosauria</taxon>
        <taxon>Aves</taxon>
        <taxon>Neognathae</taxon>
        <taxon>Neoaves</taxon>
        <taxon>Telluraves</taxon>
        <taxon>Coraciimorphae</taxon>
        <taxon>Bucerotiformes</taxon>
        <taxon>Bucorvidae</taxon>
        <taxon>Bucorvus</taxon>
    </lineage>
</organism>
<dbReference type="EMBL" id="VYZL01002722">
    <property type="protein sequence ID" value="NWR60384.1"/>
    <property type="molecule type" value="Genomic_DNA"/>
</dbReference>
<reference evidence="13 14" key="1">
    <citation type="submission" date="2019-09" db="EMBL/GenBank/DDBJ databases">
        <title>Bird 10,000 Genomes (B10K) Project - Family phase.</title>
        <authorList>
            <person name="Zhang G."/>
        </authorList>
    </citation>
    <scope>NUCLEOTIDE SEQUENCE [LARGE SCALE GENOMIC DNA]</scope>
    <source>
        <strain evidence="13">B10K-DU-012-80</strain>
    </source>
</reference>
<feature type="domain" description="C2H2-type" evidence="12">
    <location>
        <begin position="32"/>
        <end position="59"/>
    </location>
</feature>
<keyword evidence="7" id="KW-0238">DNA-binding</keyword>
<evidence type="ECO:0000256" key="5">
    <source>
        <dbReference type="ARBA" id="ARBA00022833"/>
    </source>
</evidence>
<dbReference type="OrthoDB" id="8117402at2759"/>
<keyword evidence="4 10" id="KW-0863">Zinc-finger</keyword>
<evidence type="ECO:0000256" key="4">
    <source>
        <dbReference type="ARBA" id="ARBA00022771"/>
    </source>
</evidence>
<evidence type="ECO:0000256" key="1">
    <source>
        <dbReference type="ARBA" id="ARBA00004123"/>
    </source>
</evidence>
<comment type="subcellular location">
    <subcellularLocation>
        <location evidence="1">Nucleus</location>
    </subcellularLocation>
</comment>
<dbReference type="GO" id="GO:0000981">
    <property type="term" value="F:DNA-binding transcription factor activity, RNA polymerase II-specific"/>
    <property type="evidence" value="ECO:0007669"/>
    <property type="project" value="TreeGrafter"/>
</dbReference>
<feature type="non-terminal residue" evidence="13">
    <location>
        <position position="84"/>
    </location>
</feature>
<keyword evidence="9" id="KW-0539">Nucleus</keyword>
<accession>A0A7K4YN78</accession>
<dbReference type="InterPro" id="IPR036236">
    <property type="entry name" value="Znf_C2H2_sf"/>
</dbReference>
<dbReference type="AlphaFoldDB" id="A0A7K4YN78"/>
<keyword evidence="8" id="KW-0804">Transcription</keyword>
<dbReference type="Pfam" id="PF00096">
    <property type="entry name" value="zf-C2H2"/>
    <property type="match status" value="2"/>
</dbReference>